<keyword evidence="4" id="KW-0269">Exonuclease</keyword>
<accession>A0A381W8J8</accession>
<sequence length="396" mass="42550">MALDIDPPVLTVSQLGELVREGLRTLFGDFLWVEGQVSNLHAARSGHLYFDLVEPSDEPGQAPAAIFNVALWRGARTEVERTLAEAGGLALADDLLIRIRARLEFYAPRGRLQLIMDRIDPGFTLGRLAIEREQLLRTLAEAGLLDRNAGLQVPEPPLRVGLVTSIGSAAHADFSTELGHSGLAFTVLERDTRVQGEGVADVIAEGLRVVASYQPDVIALVRGGGSAADLVAFDAEVVARTIAELDIPVWTGIGHEVDRSIADEVAHTAFKTPTACAAALVERGRAFASLVEGMRSEIVDRARQVIEHSGQRQADLAGRTVRATRAALARHEEHLAGITGRLRALDPERILARGWSITRLEDGRLLRSVGEANPGDRLATLVADGTVASTVDKVPL</sequence>
<dbReference type="GO" id="GO:0006308">
    <property type="term" value="P:DNA catabolic process"/>
    <property type="evidence" value="ECO:0007669"/>
    <property type="project" value="InterPro"/>
</dbReference>
<keyword evidence="2" id="KW-0540">Nuclease</keyword>
<keyword evidence="3" id="KW-0378">Hydrolase</keyword>
<name>A0A381W8J8_9ZZZZ</name>
<evidence type="ECO:0000259" key="6">
    <source>
        <dbReference type="Pfam" id="PF13742"/>
    </source>
</evidence>
<dbReference type="Pfam" id="PF02601">
    <property type="entry name" value="Exonuc_VII_L"/>
    <property type="match status" value="1"/>
</dbReference>
<reference evidence="7" key="1">
    <citation type="submission" date="2018-05" db="EMBL/GenBank/DDBJ databases">
        <authorList>
            <person name="Lanie J.A."/>
            <person name="Ng W.-L."/>
            <person name="Kazmierczak K.M."/>
            <person name="Andrzejewski T.M."/>
            <person name="Davidsen T.M."/>
            <person name="Wayne K.J."/>
            <person name="Tettelin H."/>
            <person name="Glass J.I."/>
            <person name="Rusch D."/>
            <person name="Podicherti R."/>
            <person name="Tsui H.-C.T."/>
            <person name="Winkler M.E."/>
        </authorList>
    </citation>
    <scope>NUCLEOTIDE SEQUENCE</scope>
</reference>
<dbReference type="CDD" id="cd04489">
    <property type="entry name" value="ExoVII_LU_OBF"/>
    <property type="match status" value="1"/>
</dbReference>
<dbReference type="GO" id="GO:0008855">
    <property type="term" value="F:exodeoxyribonuclease VII activity"/>
    <property type="evidence" value="ECO:0007669"/>
    <property type="project" value="InterPro"/>
</dbReference>
<evidence type="ECO:0000313" key="7">
    <source>
        <dbReference type="EMBL" id="SVA48814.1"/>
    </source>
</evidence>
<evidence type="ECO:0000256" key="1">
    <source>
        <dbReference type="ARBA" id="ARBA00022490"/>
    </source>
</evidence>
<gene>
    <name evidence="7" type="ORF">METZ01_LOCUS101668</name>
</gene>
<evidence type="ECO:0000256" key="3">
    <source>
        <dbReference type="ARBA" id="ARBA00022801"/>
    </source>
</evidence>
<dbReference type="AlphaFoldDB" id="A0A381W8J8"/>
<protein>
    <submittedName>
        <fullName evidence="7">Uncharacterized protein</fullName>
    </submittedName>
</protein>
<dbReference type="GO" id="GO:0003676">
    <property type="term" value="F:nucleic acid binding"/>
    <property type="evidence" value="ECO:0007669"/>
    <property type="project" value="InterPro"/>
</dbReference>
<dbReference type="GO" id="GO:0009318">
    <property type="term" value="C:exodeoxyribonuclease VII complex"/>
    <property type="evidence" value="ECO:0007669"/>
    <property type="project" value="InterPro"/>
</dbReference>
<dbReference type="NCBIfam" id="TIGR00237">
    <property type="entry name" value="xseA"/>
    <property type="match status" value="1"/>
</dbReference>
<evidence type="ECO:0000256" key="4">
    <source>
        <dbReference type="ARBA" id="ARBA00022839"/>
    </source>
</evidence>
<evidence type="ECO:0000259" key="5">
    <source>
        <dbReference type="Pfam" id="PF02601"/>
    </source>
</evidence>
<evidence type="ECO:0000256" key="2">
    <source>
        <dbReference type="ARBA" id="ARBA00022722"/>
    </source>
</evidence>
<dbReference type="InterPro" id="IPR003753">
    <property type="entry name" value="Exonuc_VII_L"/>
</dbReference>
<proteinExistence type="predicted"/>
<feature type="domain" description="Exonuclease VII large subunit C-terminal" evidence="5">
    <location>
        <begin position="144"/>
        <end position="318"/>
    </location>
</feature>
<organism evidence="7">
    <name type="scientific">marine metagenome</name>
    <dbReference type="NCBI Taxonomy" id="408172"/>
    <lineage>
        <taxon>unclassified sequences</taxon>
        <taxon>metagenomes</taxon>
        <taxon>ecological metagenomes</taxon>
    </lineage>
</organism>
<dbReference type="Pfam" id="PF13742">
    <property type="entry name" value="tRNA_anti_2"/>
    <property type="match status" value="1"/>
</dbReference>
<feature type="domain" description="OB-fold nucleic acid binding" evidence="6">
    <location>
        <begin position="10"/>
        <end position="119"/>
    </location>
</feature>
<dbReference type="EMBL" id="UINC01011024">
    <property type="protein sequence ID" value="SVA48814.1"/>
    <property type="molecule type" value="Genomic_DNA"/>
</dbReference>
<dbReference type="InterPro" id="IPR025824">
    <property type="entry name" value="OB-fold_nuc-bd_dom"/>
</dbReference>
<dbReference type="PANTHER" id="PTHR30008:SF0">
    <property type="entry name" value="EXODEOXYRIBONUCLEASE 7 LARGE SUBUNIT"/>
    <property type="match status" value="1"/>
</dbReference>
<keyword evidence="1" id="KW-0963">Cytoplasm</keyword>
<dbReference type="PANTHER" id="PTHR30008">
    <property type="entry name" value="EXODEOXYRIBONUCLEASE 7 LARGE SUBUNIT"/>
    <property type="match status" value="1"/>
</dbReference>
<dbReference type="InterPro" id="IPR020579">
    <property type="entry name" value="Exonuc_VII_lsu_C"/>
</dbReference>